<feature type="domain" description="LolA-like" evidence="2">
    <location>
        <begin position="250"/>
        <end position="411"/>
    </location>
</feature>
<evidence type="ECO:0000259" key="2">
    <source>
        <dbReference type="Pfam" id="PF25898"/>
    </source>
</evidence>
<name>A0ABD0IZP3_9CAEN</name>
<dbReference type="EMBL" id="JACVVK020000842">
    <property type="protein sequence ID" value="KAK7441970.1"/>
    <property type="molecule type" value="Genomic_DNA"/>
</dbReference>
<evidence type="ECO:0000256" key="1">
    <source>
        <dbReference type="SAM" id="SignalP"/>
    </source>
</evidence>
<feature type="signal peptide" evidence="1">
    <location>
        <begin position="1"/>
        <end position="20"/>
    </location>
</feature>
<keyword evidence="4" id="KW-1185">Reference proteome</keyword>
<feature type="chain" id="PRO_5044873130" description="LolA-like domain-containing protein" evidence="1">
    <location>
        <begin position="21"/>
        <end position="430"/>
    </location>
</feature>
<keyword evidence="1" id="KW-0732">Signal</keyword>
<feature type="domain" description="LolA-like" evidence="2">
    <location>
        <begin position="40"/>
        <end position="234"/>
    </location>
</feature>
<evidence type="ECO:0000313" key="3">
    <source>
        <dbReference type="EMBL" id="KAK7441970.1"/>
    </source>
</evidence>
<dbReference type="PANTHER" id="PTHR36902:SF1">
    <property type="entry name" value="ENRICHED IN SURFACE-LABELED PROTEOME PROTEIN 9"/>
    <property type="match status" value="1"/>
</dbReference>
<dbReference type="Proteomes" id="UP001519460">
    <property type="component" value="Unassembled WGS sequence"/>
</dbReference>
<dbReference type="Pfam" id="PF25898">
    <property type="entry name" value="LolA_2nd_metazoa"/>
    <property type="match status" value="2"/>
</dbReference>
<evidence type="ECO:0000313" key="4">
    <source>
        <dbReference type="Proteomes" id="UP001519460"/>
    </source>
</evidence>
<dbReference type="PANTHER" id="PTHR36902">
    <property type="entry name" value="ENRICHED IN SURFACE-LABELED PROTEOME PROTEIN 9"/>
    <property type="match status" value="1"/>
</dbReference>
<proteinExistence type="predicted"/>
<accession>A0ABD0IZP3</accession>
<sequence>MLLGLLLSFLLTSAICGVHAVPSYPCPPAPYGGNVQPPADSFPDLPDQFVLHVEANIVQKQATSEAVEVYDFPNKRAAMSITSNNDTVTSIFNYETGERFDLLADGSCKTRNLSDSSFDVFGFTEIKAGGTPTIMKVNDVFRLGQDAQRTFIGETVVRGIPVYHWRTCQTWKVGGEVRAAFLLEYFFSKPTYYTATKLSMVPVRAVINGTAVNVDSEGKTMDGAHNFSHVYEFSFFRPGPVEDDSVFEIPRGTVCKDRQIAKPLPTLPDQFSLSMEVYVAGTPRPPMTERMLFDYDFGLIQTDRYAPRGRGERFGLTKLTIVEDYNNHVQYVIDSFDGNCSISPMPEGLSTSGAGHGTHITMKHGQELLQFNHRKYVYQGQRTLRDLRVDVWANETGGMVQELYFLANWPTSRMRQRLQQVNLDIDLSRA</sequence>
<dbReference type="AlphaFoldDB" id="A0ABD0IZP3"/>
<organism evidence="3 4">
    <name type="scientific">Batillaria attramentaria</name>
    <dbReference type="NCBI Taxonomy" id="370345"/>
    <lineage>
        <taxon>Eukaryota</taxon>
        <taxon>Metazoa</taxon>
        <taxon>Spiralia</taxon>
        <taxon>Lophotrochozoa</taxon>
        <taxon>Mollusca</taxon>
        <taxon>Gastropoda</taxon>
        <taxon>Caenogastropoda</taxon>
        <taxon>Sorbeoconcha</taxon>
        <taxon>Cerithioidea</taxon>
        <taxon>Batillariidae</taxon>
        <taxon>Batillaria</taxon>
    </lineage>
</organism>
<comment type="caution">
    <text evidence="3">The sequence shown here is derived from an EMBL/GenBank/DDBJ whole genome shotgun (WGS) entry which is preliminary data.</text>
</comment>
<gene>
    <name evidence="3" type="ORF">BaRGS_00040552</name>
</gene>
<dbReference type="InterPro" id="IPR058831">
    <property type="entry name" value="LolA-like_dom_2nd"/>
</dbReference>
<reference evidence="3 4" key="1">
    <citation type="journal article" date="2023" name="Sci. Data">
        <title>Genome assembly of the Korean intertidal mud-creeper Batillaria attramentaria.</title>
        <authorList>
            <person name="Patra A.K."/>
            <person name="Ho P.T."/>
            <person name="Jun S."/>
            <person name="Lee S.J."/>
            <person name="Kim Y."/>
            <person name="Won Y.J."/>
        </authorList>
    </citation>
    <scope>NUCLEOTIDE SEQUENCE [LARGE SCALE GENOMIC DNA]</scope>
    <source>
        <strain evidence="3">Wonlab-2016</strain>
    </source>
</reference>
<protein>
    <recommendedName>
        <fullName evidence="2">LolA-like domain-containing protein</fullName>
    </recommendedName>
</protein>